<dbReference type="EMBL" id="LXQA010565456">
    <property type="protein sequence ID" value="MCI59544.1"/>
    <property type="molecule type" value="Genomic_DNA"/>
</dbReference>
<organism evidence="2 3">
    <name type="scientific">Trifolium medium</name>
    <dbReference type="NCBI Taxonomy" id="97028"/>
    <lineage>
        <taxon>Eukaryota</taxon>
        <taxon>Viridiplantae</taxon>
        <taxon>Streptophyta</taxon>
        <taxon>Embryophyta</taxon>
        <taxon>Tracheophyta</taxon>
        <taxon>Spermatophyta</taxon>
        <taxon>Magnoliopsida</taxon>
        <taxon>eudicotyledons</taxon>
        <taxon>Gunneridae</taxon>
        <taxon>Pentapetalae</taxon>
        <taxon>rosids</taxon>
        <taxon>fabids</taxon>
        <taxon>Fabales</taxon>
        <taxon>Fabaceae</taxon>
        <taxon>Papilionoideae</taxon>
        <taxon>50 kb inversion clade</taxon>
        <taxon>NPAAA clade</taxon>
        <taxon>Hologalegina</taxon>
        <taxon>IRL clade</taxon>
        <taxon>Trifolieae</taxon>
        <taxon>Trifolium</taxon>
    </lineage>
</organism>
<evidence type="ECO:0000313" key="3">
    <source>
        <dbReference type="Proteomes" id="UP000265520"/>
    </source>
</evidence>
<evidence type="ECO:0000313" key="2">
    <source>
        <dbReference type="EMBL" id="MCI59544.1"/>
    </source>
</evidence>
<accession>A0A392TG13</accession>
<feature type="non-terminal residue" evidence="2">
    <location>
        <position position="47"/>
    </location>
</feature>
<reference evidence="2 3" key="1">
    <citation type="journal article" date="2018" name="Front. Plant Sci.">
        <title>Red Clover (Trifolium pratense) and Zigzag Clover (T. medium) - A Picture of Genomic Similarities and Differences.</title>
        <authorList>
            <person name="Dluhosova J."/>
            <person name="Istvanek J."/>
            <person name="Nedelnik J."/>
            <person name="Repkova J."/>
        </authorList>
    </citation>
    <scope>NUCLEOTIDE SEQUENCE [LARGE SCALE GENOMIC DNA]</scope>
    <source>
        <strain evidence="3">cv. 10/8</strain>
        <tissue evidence="2">Leaf</tissue>
    </source>
</reference>
<feature type="compositionally biased region" description="Basic and acidic residues" evidence="1">
    <location>
        <begin position="38"/>
        <end position="47"/>
    </location>
</feature>
<name>A0A392TG13_9FABA</name>
<sequence length="47" mass="5442">MGMEEKVPPREAWRWGKDFIPRPVETPSNEGRIFTEGGNRDGDGEYF</sequence>
<proteinExistence type="predicted"/>
<dbReference type="AlphaFoldDB" id="A0A392TG13"/>
<protein>
    <submittedName>
        <fullName evidence="2">Uncharacterized protein</fullName>
    </submittedName>
</protein>
<feature type="region of interest" description="Disordered" evidence="1">
    <location>
        <begin position="20"/>
        <end position="47"/>
    </location>
</feature>
<dbReference type="Proteomes" id="UP000265520">
    <property type="component" value="Unassembled WGS sequence"/>
</dbReference>
<evidence type="ECO:0000256" key="1">
    <source>
        <dbReference type="SAM" id="MobiDB-lite"/>
    </source>
</evidence>
<comment type="caution">
    <text evidence="2">The sequence shown here is derived from an EMBL/GenBank/DDBJ whole genome shotgun (WGS) entry which is preliminary data.</text>
</comment>
<keyword evidence="3" id="KW-1185">Reference proteome</keyword>